<keyword evidence="1" id="KW-0732">Signal</keyword>
<proteinExistence type="predicted"/>
<feature type="chain" id="PRO_5046183703" description="Secreted protein" evidence="1">
    <location>
        <begin position="28"/>
        <end position="102"/>
    </location>
</feature>
<reference evidence="2 3" key="1">
    <citation type="journal article" date="2023" name="Nucleic Acids Res.">
        <title>The hologenome of Daphnia magna reveals possible DNA methylation and microbiome-mediated evolution of the host genome.</title>
        <authorList>
            <person name="Chaturvedi A."/>
            <person name="Li X."/>
            <person name="Dhandapani V."/>
            <person name="Marshall H."/>
            <person name="Kissane S."/>
            <person name="Cuenca-Cambronero M."/>
            <person name="Asole G."/>
            <person name="Calvet F."/>
            <person name="Ruiz-Romero M."/>
            <person name="Marangio P."/>
            <person name="Guigo R."/>
            <person name="Rago D."/>
            <person name="Mirbahai L."/>
            <person name="Eastwood N."/>
            <person name="Colbourne J.K."/>
            <person name="Zhou J."/>
            <person name="Mallon E."/>
            <person name="Orsini L."/>
        </authorList>
    </citation>
    <scope>NUCLEOTIDE SEQUENCE [LARGE SCALE GENOMIC DNA]</scope>
    <source>
        <strain evidence="2">LRV0_1</strain>
    </source>
</reference>
<accession>A0ABQ9ZLE3</accession>
<keyword evidence="3" id="KW-1185">Reference proteome</keyword>
<organism evidence="2 3">
    <name type="scientific">Daphnia magna</name>
    <dbReference type="NCBI Taxonomy" id="35525"/>
    <lineage>
        <taxon>Eukaryota</taxon>
        <taxon>Metazoa</taxon>
        <taxon>Ecdysozoa</taxon>
        <taxon>Arthropoda</taxon>
        <taxon>Crustacea</taxon>
        <taxon>Branchiopoda</taxon>
        <taxon>Diplostraca</taxon>
        <taxon>Cladocera</taxon>
        <taxon>Anomopoda</taxon>
        <taxon>Daphniidae</taxon>
        <taxon>Daphnia</taxon>
    </lineage>
</organism>
<evidence type="ECO:0008006" key="4">
    <source>
        <dbReference type="Google" id="ProtNLM"/>
    </source>
</evidence>
<comment type="caution">
    <text evidence="2">The sequence shown here is derived from an EMBL/GenBank/DDBJ whole genome shotgun (WGS) entry which is preliminary data.</text>
</comment>
<name>A0ABQ9ZLE3_9CRUS</name>
<evidence type="ECO:0000313" key="2">
    <source>
        <dbReference type="EMBL" id="KAK4013775.1"/>
    </source>
</evidence>
<feature type="signal peptide" evidence="1">
    <location>
        <begin position="1"/>
        <end position="27"/>
    </location>
</feature>
<dbReference type="EMBL" id="JAOYFB010000004">
    <property type="protein sequence ID" value="KAK4013775.1"/>
    <property type="molecule type" value="Genomic_DNA"/>
</dbReference>
<sequence length="102" mass="11774">MLRATKSHLSSSCKTLLVLFLWGATKWEKPEKWEASPLARLVPLHGPLLSKTHGYNSVFTLNTRMLKLMKCIHIEYKYISCILHIEVKPHEVEAHEVEAHEV</sequence>
<dbReference type="Proteomes" id="UP001234178">
    <property type="component" value="Unassembled WGS sequence"/>
</dbReference>
<protein>
    <recommendedName>
        <fullName evidence="4">Secreted protein</fullName>
    </recommendedName>
</protein>
<gene>
    <name evidence="2" type="ORF">OUZ56_026328</name>
</gene>
<evidence type="ECO:0000256" key="1">
    <source>
        <dbReference type="SAM" id="SignalP"/>
    </source>
</evidence>
<evidence type="ECO:0000313" key="3">
    <source>
        <dbReference type="Proteomes" id="UP001234178"/>
    </source>
</evidence>